<dbReference type="VEuPathDB" id="VectorBase:ACHR014237"/>
<dbReference type="Proteomes" id="UP000075881">
    <property type="component" value="Unassembled WGS sequence"/>
</dbReference>
<reference evidence="2" key="1">
    <citation type="submission" date="2013-03" db="EMBL/GenBank/DDBJ databases">
        <title>The Genome Sequence of Anopheles christyi ACHKN1017.</title>
        <authorList>
            <consortium name="The Broad Institute Genomics Platform"/>
            <person name="Neafsey D.E."/>
            <person name="Besansky N."/>
            <person name="Walker B."/>
            <person name="Young S.K."/>
            <person name="Zeng Q."/>
            <person name="Gargeya S."/>
            <person name="Fitzgerald M."/>
            <person name="Haas B."/>
            <person name="Abouelleil A."/>
            <person name="Allen A.W."/>
            <person name="Alvarado L."/>
            <person name="Arachchi H.M."/>
            <person name="Berlin A.M."/>
            <person name="Chapman S.B."/>
            <person name="Gainer-Dewar J."/>
            <person name="Goldberg J."/>
            <person name="Griggs A."/>
            <person name="Gujja S."/>
            <person name="Hansen M."/>
            <person name="Howarth C."/>
            <person name="Imamovic A."/>
            <person name="Ireland A."/>
            <person name="Larimer J."/>
            <person name="McCowan C."/>
            <person name="Murphy C."/>
            <person name="Pearson M."/>
            <person name="Poon T.W."/>
            <person name="Priest M."/>
            <person name="Roberts A."/>
            <person name="Saif S."/>
            <person name="Shea T."/>
            <person name="Sisk P."/>
            <person name="Sykes S."/>
            <person name="Wortman J."/>
            <person name="Nusbaum C."/>
            <person name="Birren B."/>
        </authorList>
    </citation>
    <scope>NUCLEOTIDE SEQUENCE [LARGE SCALE GENOMIC DNA]</scope>
    <source>
        <strain evidence="2">ACHKN1017</strain>
    </source>
</reference>
<protein>
    <submittedName>
        <fullName evidence="1">Uncharacterized protein</fullName>
    </submittedName>
</protein>
<dbReference type="AlphaFoldDB" id="A0A182KIF6"/>
<dbReference type="EnsemblMetazoa" id="ACHR014237-RA">
    <property type="protein sequence ID" value="ACHR014237-PA"/>
    <property type="gene ID" value="ACHR014237"/>
</dbReference>
<evidence type="ECO:0000313" key="2">
    <source>
        <dbReference type="Proteomes" id="UP000075881"/>
    </source>
</evidence>
<keyword evidence="2" id="KW-1185">Reference proteome</keyword>
<name>A0A182KIF6_9DIPT</name>
<evidence type="ECO:0000313" key="1">
    <source>
        <dbReference type="EnsemblMetazoa" id="ACHR014237-PA"/>
    </source>
</evidence>
<accession>A0A182KIF6</accession>
<reference evidence="1" key="2">
    <citation type="submission" date="2020-05" db="UniProtKB">
        <authorList>
            <consortium name="EnsemblMetazoa"/>
        </authorList>
    </citation>
    <scope>IDENTIFICATION</scope>
    <source>
        <strain evidence="1">ACHKN1017</strain>
    </source>
</reference>
<proteinExistence type="predicted"/>
<sequence>MTVMLLCARSSGAGYVWSIVKLDVTAGLFEKAALLTLTLLLVRLLSCQGFNGTCRGARCCSRDAFSHCGCCCRSFASSPGRVR</sequence>
<organism evidence="1 2">
    <name type="scientific">Anopheles christyi</name>
    <dbReference type="NCBI Taxonomy" id="43041"/>
    <lineage>
        <taxon>Eukaryota</taxon>
        <taxon>Metazoa</taxon>
        <taxon>Ecdysozoa</taxon>
        <taxon>Arthropoda</taxon>
        <taxon>Hexapoda</taxon>
        <taxon>Insecta</taxon>
        <taxon>Pterygota</taxon>
        <taxon>Neoptera</taxon>
        <taxon>Endopterygota</taxon>
        <taxon>Diptera</taxon>
        <taxon>Nematocera</taxon>
        <taxon>Culicoidea</taxon>
        <taxon>Culicidae</taxon>
        <taxon>Anophelinae</taxon>
        <taxon>Anopheles</taxon>
    </lineage>
</organism>